<accession>A0A9W7C9T9</accession>
<keyword evidence="3" id="KW-1185">Reference proteome</keyword>
<feature type="compositionally biased region" description="Basic residues" evidence="1">
    <location>
        <begin position="465"/>
        <end position="474"/>
    </location>
</feature>
<organism evidence="2 3">
    <name type="scientific">Triparma laevis f. longispina</name>
    <dbReference type="NCBI Taxonomy" id="1714387"/>
    <lineage>
        <taxon>Eukaryota</taxon>
        <taxon>Sar</taxon>
        <taxon>Stramenopiles</taxon>
        <taxon>Ochrophyta</taxon>
        <taxon>Bolidophyceae</taxon>
        <taxon>Parmales</taxon>
        <taxon>Triparmaceae</taxon>
        <taxon>Triparma</taxon>
    </lineage>
</organism>
<feature type="region of interest" description="Disordered" evidence="1">
    <location>
        <begin position="1"/>
        <end position="66"/>
    </location>
</feature>
<feature type="compositionally biased region" description="Basic and acidic residues" evidence="1">
    <location>
        <begin position="666"/>
        <end position="712"/>
    </location>
</feature>
<dbReference type="EMBL" id="BRXW01000046">
    <property type="protein sequence ID" value="GMI02632.1"/>
    <property type="molecule type" value="Genomic_DNA"/>
</dbReference>
<feature type="compositionally biased region" description="Basic and acidic residues" evidence="1">
    <location>
        <begin position="641"/>
        <end position="655"/>
    </location>
</feature>
<proteinExistence type="predicted"/>
<feature type="compositionally biased region" description="Basic residues" evidence="1">
    <location>
        <begin position="865"/>
        <end position="878"/>
    </location>
</feature>
<protein>
    <submittedName>
        <fullName evidence="2">Uncharacterized protein</fullName>
    </submittedName>
</protein>
<feature type="region of interest" description="Disordered" evidence="1">
    <location>
        <begin position="640"/>
        <end position="792"/>
    </location>
</feature>
<evidence type="ECO:0000256" key="1">
    <source>
        <dbReference type="SAM" id="MobiDB-lite"/>
    </source>
</evidence>
<dbReference type="Proteomes" id="UP001165122">
    <property type="component" value="Unassembled WGS sequence"/>
</dbReference>
<feature type="region of interest" description="Disordered" evidence="1">
    <location>
        <begin position="380"/>
        <end position="496"/>
    </location>
</feature>
<evidence type="ECO:0000313" key="3">
    <source>
        <dbReference type="Proteomes" id="UP001165122"/>
    </source>
</evidence>
<feature type="compositionally biased region" description="Polar residues" evidence="1">
    <location>
        <begin position="485"/>
        <end position="496"/>
    </location>
</feature>
<gene>
    <name evidence="2" type="ORF">TrLO_g11480</name>
</gene>
<feature type="region of interest" description="Disordered" evidence="1">
    <location>
        <begin position="849"/>
        <end position="919"/>
    </location>
</feature>
<evidence type="ECO:0000313" key="2">
    <source>
        <dbReference type="EMBL" id="GMI02632.1"/>
    </source>
</evidence>
<feature type="compositionally biased region" description="Acidic residues" evidence="1">
    <location>
        <begin position="884"/>
        <end position="904"/>
    </location>
</feature>
<sequence>MTDHEVLTTPSAYPPLSITHKPASHASNQQFAAPNSKQTPLNMSSQITPGTALSSTPFSPPPSSVLAALTTPVPKPTALPEPSTADPFSVLVPSIKPSTAGAKPLSKSYSMNLTRSIRHRWLGTVGYQQNYYYERKTFEEHKSNQCNNMYLQDVEKNQDSTFRHRVQTALDDYGMLPAQLEYLLKLDKKQSKIFRSWYSHEICLPPAGPFGDSEKARVIDLVEKFVNNFEQKACYILCTAVDNSATPLLDLATSNRTQSTPITMFPFGYITRPGEFEDLGRQETRFEAMYRPIDGGTCKRIRSKSTFQQCVESLKAAERTEILDLAKKDKDKEVLLRSGKLLDMKCCWDKQKDMWRIGVGYDNGAELRNYRKMYEEQHPELVTNRESQTQSQPDDDEDLFGDGLDSPENTEAGAGADAPPAPPNPDEGYVASPPQKERAHPKLTKPNSDSESSDSDSEAQDTKTKPKPPRRRRFGTPSTKHTESLDSLTSAPRPQRSTLAVKFENIREEVKSAMKEFGEIGIEDVCIILGIDEATEGSRGNQRDDARKFFHQNCNDNTMRNHNIATKLDTWAKCLNERNFGTTKLHESLKEDKNTHIPGSQPRTYIQPMAQVQQAYSPKYQEGFYDSDEEPDYIYKAKSSKIKESEWDTPKQQEKNKKRSKRAKDKKIFEKLRKEKEAAKEHELSLMKQRQKEQADSIARKRKERKDQINKEKMRKNPSILSPSQDSLMGMGTPSPPLQRTTKRAKKAVPKPNPKATNKTKAKPTKAKSAETKPSPLFNQSIFSPVKGKRKIKRPQVFDPLSTTTSDVIIGTGFGCPMCGSGMAYDEKKCKKCGADTYYVPGVGAVVGHDRNAMPLPQSIVPKKAAPRKRKPAPKKKVVVVQEVESESSEGSDFDSSDSSSDDEPAPKRAPRRRAGFGLEHQRFMKSFKQLPRNKISREEFIPTQTQDADSDDEEYRAEMKLYRKGLSDRKVLQIRERKEVNEYKEECERKEANELFFRQGAPRSEESKRREEKLNKFVRTKSFSGRLQANKHCSDAKNCRFCNNYWGEEINEFDCEVEPASAMPTFRVVKSVTEEPTSRKRRLAEANFVLIYNKKLFAKGEAEGGFEELEELVAEEAEENAVATHNTTSNKRRRR</sequence>
<reference evidence="3" key="1">
    <citation type="journal article" date="2023" name="Commun. Biol.">
        <title>Genome analysis of Parmales, the sister group of diatoms, reveals the evolutionary specialization of diatoms from phago-mixotrophs to photoautotrophs.</title>
        <authorList>
            <person name="Ban H."/>
            <person name="Sato S."/>
            <person name="Yoshikawa S."/>
            <person name="Yamada K."/>
            <person name="Nakamura Y."/>
            <person name="Ichinomiya M."/>
            <person name="Sato N."/>
            <person name="Blanc-Mathieu R."/>
            <person name="Endo H."/>
            <person name="Kuwata A."/>
            <person name="Ogata H."/>
        </authorList>
    </citation>
    <scope>NUCLEOTIDE SEQUENCE [LARGE SCALE GENOMIC DNA]</scope>
    <source>
        <strain evidence="3">NIES 3700</strain>
    </source>
</reference>
<feature type="compositionally biased region" description="Basic residues" evidence="1">
    <location>
        <begin position="656"/>
        <end position="665"/>
    </location>
</feature>
<name>A0A9W7C9T9_9STRA</name>
<comment type="caution">
    <text evidence="2">The sequence shown here is derived from an EMBL/GenBank/DDBJ whole genome shotgun (WGS) entry which is preliminary data.</text>
</comment>
<dbReference type="OrthoDB" id="10642442at2759"/>
<feature type="compositionally biased region" description="Polar residues" evidence="1">
    <location>
        <begin position="25"/>
        <end position="53"/>
    </location>
</feature>
<dbReference type="AlphaFoldDB" id="A0A9W7C9T9"/>